<accession>A0AAN1XYA8</accession>
<gene>
    <name evidence="2" type="ORF">WPS_29120</name>
</gene>
<dbReference type="RefSeq" id="WP_317995214.1">
    <property type="nucleotide sequence ID" value="NZ_AP025523.1"/>
</dbReference>
<dbReference type="InterPro" id="IPR016040">
    <property type="entry name" value="NAD(P)-bd_dom"/>
</dbReference>
<dbReference type="SUPFAM" id="SSF51735">
    <property type="entry name" value="NAD(P)-binding Rossmann-fold domains"/>
    <property type="match status" value="1"/>
</dbReference>
<sequence length="314" mass="32641">MRVLVTGSGGFVGTHLVALLEARGHEVVRADHRGGDDVLALDVRDPLAVRGAVELAQPEAIAHLAAQAFVPASLEDPAATFDVNATGTLHLLDAARALAADTGIAPRVLVVGSADVYGVQPPDAFPLRETAPLAPRSPYAASKVAAEALAIAFARSFGVDAVATRAFNHIGPGQDERFAVAAFAAQIARVAACGDPRVLVGNLESIRDFLDVRDVCEAYALLLEGAGAAGEVYNVASGSGIAMREVLRRLIDLARVGVEVREDPARMRPADVPVSIGDAAKLRAATGWTPRIPLTAALRAVYDDARTRAAASAR</sequence>
<dbReference type="InterPro" id="IPR020904">
    <property type="entry name" value="Sc_DH/Rdtase_CS"/>
</dbReference>
<dbReference type="Gene3D" id="3.90.25.10">
    <property type="entry name" value="UDP-galactose 4-epimerase, domain 1"/>
    <property type="match status" value="1"/>
</dbReference>
<name>A0AAN1XYA8_UNVUL</name>
<dbReference type="KEGG" id="vab:WPS_29120"/>
<reference evidence="2 3" key="1">
    <citation type="journal article" date="2022" name="ISME Commun">
        <title>Vulcanimicrobium alpinus gen. nov. sp. nov., the first cultivated representative of the candidate phylum 'Eremiobacterota', is a metabolically versatile aerobic anoxygenic phototroph.</title>
        <authorList>
            <person name="Yabe S."/>
            <person name="Muto K."/>
            <person name="Abe K."/>
            <person name="Yokota A."/>
            <person name="Staudigel H."/>
            <person name="Tebo B.M."/>
        </authorList>
    </citation>
    <scope>NUCLEOTIDE SEQUENCE [LARGE SCALE GENOMIC DNA]</scope>
    <source>
        <strain evidence="2 3">WC8-2</strain>
    </source>
</reference>
<protein>
    <submittedName>
        <fullName evidence="2">GDP-mannose 4,6-dehydratase</fullName>
    </submittedName>
</protein>
<dbReference type="PROSITE" id="PS00061">
    <property type="entry name" value="ADH_SHORT"/>
    <property type="match status" value="1"/>
</dbReference>
<evidence type="ECO:0000313" key="2">
    <source>
        <dbReference type="EMBL" id="BDE07636.1"/>
    </source>
</evidence>
<keyword evidence="3" id="KW-1185">Reference proteome</keyword>
<dbReference type="InterPro" id="IPR036291">
    <property type="entry name" value="NAD(P)-bd_dom_sf"/>
</dbReference>
<dbReference type="Pfam" id="PF16363">
    <property type="entry name" value="GDP_Man_Dehyd"/>
    <property type="match status" value="1"/>
</dbReference>
<dbReference type="PANTHER" id="PTHR43000">
    <property type="entry name" value="DTDP-D-GLUCOSE 4,6-DEHYDRATASE-RELATED"/>
    <property type="match status" value="1"/>
</dbReference>
<dbReference type="EMBL" id="AP025523">
    <property type="protein sequence ID" value="BDE07636.1"/>
    <property type="molecule type" value="Genomic_DNA"/>
</dbReference>
<evidence type="ECO:0000313" key="3">
    <source>
        <dbReference type="Proteomes" id="UP001317532"/>
    </source>
</evidence>
<dbReference type="AlphaFoldDB" id="A0AAN1XYA8"/>
<feature type="domain" description="NAD(P)-binding" evidence="1">
    <location>
        <begin position="4"/>
        <end position="298"/>
    </location>
</feature>
<evidence type="ECO:0000259" key="1">
    <source>
        <dbReference type="Pfam" id="PF16363"/>
    </source>
</evidence>
<proteinExistence type="predicted"/>
<dbReference type="Gene3D" id="3.40.50.720">
    <property type="entry name" value="NAD(P)-binding Rossmann-like Domain"/>
    <property type="match status" value="1"/>
</dbReference>
<dbReference type="Proteomes" id="UP001317532">
    <property type="component" value="Chromosome"/>
</dbReference>
<organism evidence="2 3">
    <name type="scientific">Vulcanimicrobium alpinum</name>
    <dbReference type="NCBI Taxonomy" id="3016050"/>
    <lineage>
        <taxon>Bacteria</taxon>
        <taxon>Bacillati</taxon>
        <taxon>Vulcanimicrobiota</taxon>
        <taxon>Vulcanimicrobiia</taxon>
        <taxon>Vulcanimicrobiales</taxon>
        <taxon>Vulcanimicrobiaceae</taxon>
        <taxon>Vulcanimicrobium</taxon>
    </lineage>
</organism>